<evidence type="ECO:0000256" key="11">
    <source>
        <dbReference type="ARBA" id="ARBA00025936"/>
    </source>
</evidence>
<feature type="domain" description="Flagellar M-ring C-terminal" evidence="16">
    <location>
        <begin position="256"/>
        <end position="418"/>
    </location>
</feature>
<dbReference type="InterPro" id="IPR013556">
    <property type="entry name" value="Flag_M-ring_C"/>
</dbReference>
<comment type="function">
    <text evidence="1 12">The M ring may be actively involved in energy transduction.</text>
</comment>
<dbReference type="InterPro" id="IPR000067">
    <property type="entry name" value="FlgMring_FliF"/>
</dbReference>
<dbReference type="PIRSF" id="PIRSF004862">
    <property type="entry name" value="FliF"/>
    <property type="match status" value="1"/>
</dbReference>
<evidence type="ECO:0000256" key="7">
    <source>
        <dbReference type="ARBA" id="ARBA00022692"/>
    </source>
</evidence>
<dbReference type="PANTHER" id="PTHR30046">
    <property type="entry name" value="FLAGELLAR M-RING PROTEIN"/>
    <property type="match status" value="1"/>
</dbReference>
<accession>A0ABV4BEW7</accession>
<dbReference type="PRINTS" id="PR01009">
    <property type="entry name" value="FLGMRINGFLIF"/>
</dbReference>
<feature type="domain" description="Flagellar M-ring N-terminal" evidence="15">
    <location>
        <begin position="48"/>
        <end position="223"/>
    </location>
</feature>
<comment type="subcellular location">
    <subcellularLocation>
        <location evidence="2 12">Bacterial flagellum basal body</location>
    </subcellularLocation>
    <subcellularLocation>
        <location evidence="3">Cell membrane</location>
        <topology evidence="3">Multi-pass membrane protein</topology>
    </subcellularLocation>
</comment>
<evidence type="ECO:0000313" key="17">
    <source>
        <dbReference type="EMBL" id="MEY6431907.1"/>
    </source>
</evidence>
<evidence type="ECO:0000256" key="2">
    <source>
        <dbReference type="ARBA" id="ARBA00004117"/>
    </source>
</evidence>
<dbReference type="InterPro" id="IPR006182">
    <property type="entry name" value="FliF_N_dom"/>
</dbReference>
<dbReference type="Gene3D" id="3.30.300.30">
    <property type="match status" value="1"/>
</dbReference>
<keyword evidence="17" id="KW-0282">Flagellum</keyword>
<keyword evidence="10 12" id="KW-0975">Bacterial flagellum</keyword>
<feature type="region of interest" description="Disordered" evidence="13">
    <location>
        <begin position="289"/>
        <end position="343"/>
    </location>
</feature>
<evidence type="ECO:0000256" key="4">
    <source>
        <dbReference type="ARBA" id="ARBA00007971"/>
    </source>
</evidence>
<keyword evidence="9 14" id="KW-0472">Membrane</keyword>
<evidence type="ECO:0000256" key="10">
    <source>
        <dbReference type="ARBA" id="ARBA00023143"/>
    </source>
</evidence>
<dbReference type="InterPro" id="IPR045851">
    <property type="entry name" value="AMP-bd_C_sf"/>
</dbReference>
<gene>
    <name evidence="17" type="primary">fliF</name>
    <name evidence="17" type="ORF">ABC977_05730</name>
</gene>
<feature type="transmembrane region" description="Helical" evidence="14">
    <location>
        <begin position="27"/>
        <end position="46"/>
    </location>
</feature>
<proteinExistence type="inferred from homology"/>
<dbReference type="Pfam" id="PF08345">
    <property type="entry name" value="YscJ_FliF_C"/>
    <property type="match status" value="1"/>
</dbReference>
<evidence type="ECO:0000256" key="14">
    <source>
        <dbReference type="SAM" id="Phobius"/>
    </source>
</evidence>
<keyword evidence="18" id="KW-1185">Reference proteome</keyword>
<evidence type="ECO:0000259" key="16">
    <source>
        <dbReference type="Pfam" id="PF08345"/>
    </source>
</evidence>
<dbReference type="PANTHER" id="PTHR30046:SF0">
    <property type="entry name" value="FLAGELLAR M-RING PROTEIN"/>
    <property type="match status" value="1"/>
</dbReference>
<keyword evidence="7 14" id="KW-0812">Transmembrane</keyword>
<sequence length="553" mass="59797">MELIRLRPDQITARVRALAELPMARQLGLMLGLALSVAIGVAVVLWSQEPVYRPLFSNLSPMDASEVVAALQERRVPYRVDEHSGAVLVPAGGMHETRIALAAAGLPRGGGVGFELLDGQGTFGESEFMESVRYQRVLEGELARTIASLADVRGVRVHLALPKRSLFVREREHPSASVLLELYPGRTLDPVQVRAIMHLVSSSIANLARERVTVIDQAGRLLSPEEGDAGFEGSLGQLDFTRRIESSYARRVEEILTPLVGVNRVRAQVVADVDFTIVEATEELFDPAGQSLRSEQISEQQSRGSSLAGGIPGALTNQPPPAGNLEPGGAAGDRPESLSKQATRNFEIDRRVRHVRSPSGVLQRLSVAVVIDDAAAVDKDGNPLREPLTRDQIEDLTTLVKQAVGFNEERGDTVHLVPAVFQDGLDGTLVTSPRLWEQPWLWSLAKQGLAAILVLSLALAVLRPLLRGMASEPARVDPAPAALADGSAPETSLPAPDELAPDQIELSRGARQALTQLEVPQEYTERVALTRDLISQDPRLAADIVKGWLASDR</sequence>
<dbReference type="NCBIfam" id="TIGR00206">
    <property type="entry name" value="fliF"/>
    <property type="match status" value="1"/>
</dbReference>
<evidence type="ECO:0000256" key="12">
    <source>
        <dbReference type="PIRNR" id="PIRNR004862"/>
    </source>
</evidence>
<comment type="similarity">
    <text evidence="4 12">Belongs to the FliF family.</text>
</comment>
<dbReference type="InterPro" id="IPR043427">
    <property type="entry name" value="YscJ/FliF"/>
</dbReference>
<dbReference type="EMBL" id="JBDKXB010000005">
    <property type="protein sequence ID" value="MEY6431907.1"/>
    <property type="molecule type" value="Genomic_DNA"/>
</dbReference>
<evidence type="ECO:0000256" key="6">
    <source>
        <dbReference type="ARBA" id="ARBA00022475"/>
    </source>
</evidence>
<organism evidence="17 18">
    <name type="scientific">Thioalkalicoccus limnaeus</name>
    <dbReference type="NCBI Taxonomy" id="120681"/>
    <lineage>
        <taxon>Bacteria</taxon>
        <taxon>Pseudomonadati</taxon>
        <taxon>Pseudomonadota</taxon>
        <taxon>Gammaproteobacteria</taxon>
        <taxon>Chromatiales</taxon>
        <taxon>Chromatiaceae</taxon>
        <taxon>Thioalkalicoccus</taxon>
    </lineage>
</organism>
<keyword evidence="17" id="KW-0969">Cilium</keyword>
<comment type="subunit">
    <text evidence="11">The basal body constitutes a major portion of the flagellar organelle and consists of four rings (L,P,S, and M) mounted on a central rod. The M ring is integral to the inner membrane of the cell and may be connected to the flagellar rod via the S ring. The S (supramembrane ring) lies just distal to the M ring. The L and P rings lie in the outer membrane and the periplasmic space, respectively.</text>
</comment>
<feature type="compositionally biased region" description="Polar residues" evidence="13">
    <location>
        <begin position="291"/>
        <end position="305"/>
    </location>
</feature>
<feature type="region of interest" description="Disordered" evidence="13">
    <location>
        <begin position="477"/>
        <end position="498"/>
    </location>
</feature>
<reference evidence="17 18" key="1">
    <citation type="submission" date="2024-05" db="EMBL/GenBank/DDBJ databases">
        <title>Genome Sequence and Characterization of the New Strain Purple Sulfur Bacterium of Genus Thioalkalicoccus.</title>
        <authorList>
            <person name="Bryantseva I.A."/>
            <person name="Kyndt J.A."/>
            <person name="Imhoff J.F."/>
        </authorList>
    </citation>
    <scope>NUCLEOTIDE SEQUENCE [LARGE SCALE GENOMIC DNA]</scope>
    <source>
        <strain evidence="17 18">Um2</strain>
    </source>
</reference>
<evidence type="ECO:0000313" key="18">
    <source>
        <dbReference type="Proteomes" id="UP001564408"/>
    </source>
</evidence>
<evidence type="ECO:0000256" key="5">
    <source>
        <dbReference type="ARBA" id="ARBA00017949"/>
    </source>
</evidence>
<keyword evidence="17" id="KW-0966">Cell projection</keyword>
<evidence type="ECO:0000256" key="13">
    <source>
        <dbReference type="SAM" id="MobiDB-lite"/>
    </source>
</evidence>
<keyword evidence="6" id="KW-1003">Cell membrane</keyword>
<protein>
    <recommendedName>
        <fullName evidence="5 12">Flagellar M-ring protein</fullName>
    </recommendedName>
</protein>
<evidence type="ECO:0000256" key="1">
    <source>
        <dbReference type="ARBA" id="ARBA00003820"/>
    </source>
</evidence>
<name>A0ABV4BEW7_9GAMM</name>
<comment type="caution">
    <text evidence="17">The sequence shown here is derived from an EMBL/GenBank/DDBJ whole genome shotgun (WGS) entry which is preliminary data.</text>
</comment>
<evidence type="ECO:0000256" key="3">
    <source>
        <dbReference type="ARBA" id="ARBA00004651"/>
    </source>
</evidence>
<keyword evidence="8 14" id="KW-1133">Transmembrane helix</keyword>
<evidence type="ECO:0000256" key="9">
    <source>
        <dbReference type="ARBA" id="ARBA00023136"/>
    </source>
</evidence>
<evidence type="ECO:0000259" key="15">
    <source>
        <dbReference type="Pfam" id="PF01514"/>
    </source>
</evidence>
<evidence type="ECO:0000256" key="8">
    <source>
        <dbReference type="ARBA" id="ARBA00022989"/>
    </source>
</evidence>
<dbReference type="Proteomes" id="UP001564408">
    <property type="component" value="Unassembled WGS sequence"/>
</dbReference>
<dbReference type="RefSeq" id="WP_369666292.1">
    <property type="nucleotide sequence ID" value="NZ_JBDKXB010000005.1"/>
</dbReference>
<dbReference type="Pfam" id="PF01514">
    <property type="entry name" value="YscJ_FliF"/>
    <property type="match status" value="1"/>
</dbReference>